<evidence type="ECO:0000313" key="2">
    <source>
        <dbReference type="EMBL" id="GAA1530142.1"/>
    </source>
</evidence>
<name>A0ABN2AZX8_9MICO</name>
<comment type="caution">
    <text evidence="2">The sequence shown here is derived from an EMBL/GenBank/DDBJ whole genome shotgun (WGS) entry which is preliminary data.</text>
</comment>
<gene>
    <name evidence="2" type="ORF">GCM10009762_00800</name>
</gene>
<dbReference type="EMBL" id="BAAANV010000002">
    <property type="protein sequence ID" value="GAA1530142.1"/>
    <property type="molecule type" value="Genomic_DNA"/>
</dbReference>
<protein>
    <submittedName>
        <fullName evidence="2">Uncharacterized protein</fullName>
    </submittedName>
</protein>
<feature type="compositionally biased region" description="Polar residues" evidence="1">
    <location>
        <begin position="38"/>
        <end position="50"/>
    </location>
</feature>
<feature type="region of interest" description="Disordered" evidence="1">
    <location>
        <begin position="23"/>
        <end position="50"/>
    </location>
</feature>
<evidence type="ECO:0000313" key="3">
    <source>
        <dbReference type="Proteomes" id="UP001501288"/>
    </source>
</evidence>
<sequence>MAALVAVIVVAVVVALLALSRDGGDPQNAAAAGEITASGESTVESSTTAT</sequence>
<dbReference type="Proteomes" id="UP001501288">
    <property type="component" value="Unassembled WGS sequence"/>
</dbReference>
<keyword evidence="3" id="KW-1185">Reference proteome</keyword>
<reference evidence="2 3" key="1">
    <citation type="journal article" date="2019" name="Int. J. Syst. Evol. Microbiol.">
        <title>The Global Catalogue of Microorganisms (GCM) 10K type strain sequencing project: providing services to taxonomists for standard genome sequencing and annotation.</title>
        <authorList>
            <consortium name="The Broad Institute Genomics Platform"/>
            <consortium name="The Broad Institute Genome Sequencing Center for Infectious Disease"/>
            <person name="Wu L."/>
            <person name="Ma J."/>
        </authorList>
    </citation>
    <scope>NUCLEOTIDE SEQUENCE [LARGE SCALE GENOMIC DNA]</scope>
    <source>
        <strain evidence="2 3">JCM 14588</strain>
    </source>
</reference>
<organism evidence="2 3">
    <name type="scientific">Dermacoccus barathri</name>
    <dbReference type="NCBI Taxonomy" id="322601"/>
    <lineage>
        <taxon>Bacteria</taxon>
        <taxon>Bacillati</taxon>
        <taxon>Actinomycetota</taxon>
        <taxon>Actinomycetes</taxon>
        <taxon>Micrococcales</taxon>
        <taxon>Dermacoccaceae</taxon>
        <taxon>Dermacoccus</taxon>
    </lineage>
</organism>
<evidence type="ECO:0000256" key="1">
    <source>
        <dbReference type="SAM" id="MobiDB-lite"/>
    </source>
</evidence>
<accession>A0ABN2AZX8</accession>
<proteinExistence type="predicted"/>